<comment type="caution">
    <text evidence="1">The sequence shown here is derived from an EMBL/GenBank/DDBJ whole genome shotgun (WGS) entry which is preliminary data.</text>
</comment>
<dbReference type="CDD" id="cd00590">
    <property type="entry name" value="RRM_SF"/>
    <property type="match status" value="1"/>
</dbReference>
<dbReference type="AlphaFoldDB" id="A0ABD3BKB8"/>
<keyword evidence="2" id="KW-1185">Reference proteome</keyword>
<organism evidence="1 2">
    <name type="scientific">Castilleja foliolosa</name>
    <dbReference type="NCBI Taxonomy" id="1961234"/>
    <lineage>
        <taxon>Eukaryota</taxon>
        <taxon>Viridiplantae</taxon>
        <taxon>Streptophyta</taxon>
        <taxon>Embryophyta</taxon>
        <taxon>Tracheophyta</taxon>
        <taxon>Spermatophyta</taxon>
        <taxon>Magnoliopsida</taxon>
        <taxon>eudicotyledons</taxon>
        <taxon>Gunneridae</taxon>
        <taxon>Pentapetalae</taxon>
        <taxon>asterids</taxon>
        <taxon>lamiids</taxon>
        <taxon>Lamiales</taxon>
        <taxon>Orobanchaceae</taxon>
        <taxon>Pedicularideae</taxon>
        <taxon>Castillejinae</taxon>
        <taxon>Castilleja</taxon>
    </lineage>
</organism>
<sequence length="111" mass="12149">MIKHCSKSGSSSAAVAKTKPRFGRVRANVKWGQKTRKALPNDLDLLLGVYGTVIAIKILHNLWSTTIAYVVFEEEKGAEEALQAGLKINGVSVTVHSATEDCDKNCRKTMF</sequence>
<evidence type="ECO:0000313" key="2">
    <source>
        <dbReference type="Proteomes" id="UP001632038"/>
    </source>
</evidence>
<gene>
    <name evidence="1" type="ORF">CASFOL_038954</name>
</gene>
<name>A0ABD3BKB8_9LAMI</name>
<evidence type="ECO:0008006" key="3">
    <source>
        <dbReference type="Google" id="ProtNLM"/>
    </source>
</evidence>
<protein>
    <recommendedName>
        <fullName evidence="3">RRM domain-containing protein</fullName>
    </recommendedName>
</protein>
<dbReference type="SUPFAM" id="SSF54928">
    <property type="entry name" value="RNA-binding domain, RBD"/>
    <property type="match status" value="1"/>
</dbReference>
<reference evidence="2" key="1">
    <citation type="journal article" date="2024" name="IScience">
        <title>Strigolactones Initiate the Formation of Haustorium-like Structures in Castilleja.</title>
        <authorList>
            <person name="Buerger M."/>
            <person name="Peterson D."/>
            <person name="Chory J."/>
        </authorList>
    </citation>
    <scope>NUCLEOTIDE SEQUENCE [LARGE SCALE GENOMIC DNA]</scope>
</reference>
<evidence type="ECO:0000313" key="1">
    <source>
        <dbReference type="EMBL" id="KAL3617207.1"/>
    </source>
</evidence>
<dbReference type="EMBL" id="JAVIJP010000086">
    <property type="protein sequence ID" value="KAL3617207.1"/>
    <property type="molecule type" value="Genomic_DNA"/>
</dbReference>
<dbReference type="Gene3D" id="3.30.70.330">
    <property type="match status" value="1"/>
</dbReference>
<dbReference type="InterPro" id="IPR012677">
    <property type="entry name" value="Nucleotide-bd_a/b_plait_sf"/>
</dbReference>
<proteinExistence type="predicted"/>
<dbReference type="Proteomes" id="UP001632038">
    <property type="component" value="Unassembled WGS sequence"/>
</dbReference>
<dbReference type="InterPro" id="IPR035979">
    <property type="entry name" value="RBD_domain_sf"/>
</dbReference>
<accession>A0ABD3BKB8</accession>